<keyword evidence="2" id="KW-0812">Transmembrane</keyword>
<evidence type="ECO:0000256" key="2">
    <source>
        <dbReference type="SAM" id="Phobius"/>
    </source>
</evidence>
<feature type="region of interest" description="Disordered" evidence="1">
    <location>
        <begin position="121"/>
        <end position="150"/>
    </location>
</feature>
<feature type="transmembrane region" description="Helical" evidence="2">
    <location>
        <begin position="411"/>
        <end position="431"/>
    </location>
</feature>
<feature type="transmembrane region" description="Helical" evidence="2">
    <location>
        <begin position="385"/>
        <end position="405"/>
    </location>
</feature>
<protein>
    <recommendedName>
        <fullName evidence="5">Odorant receptor</fullName>
    </recommendedName>
</protein>
<keyword evidence="2" id="KW-1133">Transmembrane helix</keyword>
<gene>
    <name evidence="3" type="ORF">BaRGS_00035647</name>
</gene>
<evidence type="ECO:0008006" key="5">
    <source>
        <dbReference type="Google" id="ProtNLM"/>
    </source>
</evidence>
<feature type="transmembrane region" description="Helical" evidence="2">
    <location>
        <begin position="247"/>
        <end position="266"/>
    </location>
</feature>
<dbReference type="Proteomes" id="UP001519460">
    <property type="component" value="Unassembled WGS sequence"/>
</dbReference>
<evidence type="ECO:0000313" key="4">
    <source>
        <dbReference type="Proteomes" id="UP001519460"/>
    </source>
</evidence>
<dbReference type="AlphaFoldDB" id="A0ABD0JE23"/>
<keyword evidence="2" id="KW-0472">Membrane</keyword>
<feature type="transmembrane region" description="Helical" evidence="2">
    <location>
        <begin position="27"/>
        <end position="47"/>
    </location>
</feature>
<feature type="transmembrane region" description="Helical" evidence="2">
    <location>
        <begin position="204"/>
        <end position="227"/>
    </location>
</feature>
<dbReference type="InterPro" id="IPR025333">
    <property type="entry name" value="DUF4239"/>
</dbReference>
<organism evidence="3 4">
    <name type="scientific">Batillaria attramentaria</name>
    <dbReference type="NCBI Taxonomy" id="370345"/>
    <lineage>
        <taxon>Eukaryota</taxon>
        <taxon>Metazoa</taxon>
        <taxon>Spiralia</taxon>
        <taxon>Lophotrochozoa</taxon>
        <taxon>Mollusca</taxon>
        <taxon>Gastropoda</taxon>
        <taxon>Caenogastropoda</taxon>
        <taxon>Sorbeoconcha</taxon>
        <taxon>Cerithioidea</taxon>
        <taxon>Batillariidae</taxon>
        <taxon>Batillaria</taxon>
    </lineage>
</organism>
<reference evidence="3 4" key="1">
    <citation type="journal article" date="2023" name="Sci. Data">
        <title>Genome assembly of the Korean intertidal mud-creeper Batillaria attramentaria.</title>
        <authorList>
            <person name="Patra A.K."/>
            <person name="Ho P.T."/>
            <person name="Jun S."/>
            <person name="Lee S.J."/>
            <person name="Kim Y."/>
            <person name="Won Y.J."/>
        </authorList>
    </citation>
    <scope>NUCLEOTIDE SEQUENCE [LARGE SCALE GENOMIC DNA]</scope>
    <source>
        <strain evidence="3">Wonlab-2016</strain>
    </source>
</reference>
<name>A0ABD0JE23_9CAEN</name>
<comment type="caution">
    <text evidence="3">The sequence shown here is derived from an EMBL/GenBank/DDBJ whole genome shotgun (WGS) entry which is preliminary data.</text>
</comment>
<keyword evidence="4" id="KW-1185">Reference proteome</keyword>
<sequence>MSAEKGSAEKEWDGTAEYQQPAFEERALPPVVLMLVVIIGLMIWTVLTRRKNNSTIWTSAQCDVSTDFLGTGEGKLAVLSHQFPEGIQETGQTPAADKHTPGSLSSPPNVYEAGRNIVPTPGPAVAGAKTTDSKDKNLPRPTSGCGNDEHNKLAVEDLKHGPTGMQKTDTKSNANLIPPLFCLPDLQILRALDQGGWSDIRESVAILLPMMICLGLSPVLIFSHTPIVRLFWPADRFPRSPNVNDAISCYLVPAAMVYAVSFGFVFQQVASRFTEIEVVKLKKVLNIVLDLRCVPPTKRVEMARVVKVVTLETIARLLGRHDDFKKSNVLPYTGLHDVVRLAYKNAMVKDEDIWQSALLRRLEELVDSHTGSYVRMFLKPRIHPLQWFVLETLGYFTFAGIMLVFCDSYRAEIAMCYITVISISILCYLVADFDSPFYGFFRIDLQQYNELISLLVHVFNASVRDVKYGDKLSTSLFRVTP</sequence>
<evidence type="ECO:0000256" key="1">
    <source>
        <dbReference type="SAM" id="MobiDB-lite"/>
    </source>
</evidence>
<dbReference type="Pfam" id="PF14023">
    <property type="entry name" value="Bestrophin-like"/>
    <property type="match status" value="1"/>
</dbReference>
<feature type="region of interest" description="Disordered" evidence="1">
    <location>
        <begin position="88"/>
        <end position="108"/>
    </location>
</feature>
<accession>A0ABD0JE23</accession>
<proteinExistence type="predicted"/>
<evidence type="ECO:0000313" key="3">
    <source>
        <dbReference type="EMBL" id="KAK7471715.1"/>
    </source>
</evidence>
<dbReference type="EMBL" id="JACVVK020000481">
    <property type="protein sequence ID" value="KAK7471715.1"/>
    <property type="molecule type" value="Genomic_DNA"/>
</dbReference>